<reference evidence="3 4" key="1">
    <citation type="submission" date="2016-10" db="EMBL/GenBank/DDBJ databases">
        <authorList>
            <person name="de Groot N.N."/>
        </authorList>
    </citation>
    <scope>NUCLEOTIDE SEQUENCE [LARGE SCALE GENOMIC DNA]</scope>
    <source>
        <strain evidence="3 4">DSM 373</strain>
    </source>
</reference>
<feature type="signal peptide" evidence="2">
    <location>
        <begin position="1"/>
        <end position="24"/>
    </location>
</feature>
<evidence type="ECO:0000313" key="4">
    <source>
        <dbReference type="Proteomes" id="UP000199250"/>
    </source>
</evidence>
<dbReference type="AlphaFoldDB" id="A0A1H6RN85"/>
<evidence type="ECO:0000256" key="2">
    <source>
        <dbReference type="SAM" id="SignalP"/>
    </source>
</evidence>
<evidence type="ECO:0008006" key="5">
    <source>
        <dbReference type="Google" id="ProtNLM"/>
    </source>
</evidence>
<evidence type="ECO:0000256" key="1">
    <source>
        <dbReference type="SAM" id="MobiDB-lite"/>
    </source>
</evidence>
<dbReference type="OrthoDB" id="7026917at2"/>
<keyword evidence="2" id="KW-0732">Signal</keyword>
<organism evidence="3 4">
    <name type="scientific">Azotobacter beijerinckii</name>
    <dbReference type="NCBI Taxonomy" id="170623"/>
    <lineage>
        <taxon>Bacteria</taxon>
        <taxon>Pseudomonadati</taxon>
        <taxon>Pseudomonadota</taxon>
        <taxon>Gammaproteobacteria</taxon>
        <taxon>Pseudomonadales</taxon>
        <taxon>Pseudomonadaceae</taxon>
        <taxon>Azotobacter</taxon>
    </lineage>
</organism>
<dbReference type="Proteomes" id="UP000199250">
    <property type="component" value="Unassembled WGS sequence"/>
</dbReference>
<proteinExistence type="predicted"/>
<protein>
    <recommendedName>
        <fullName evidence="5">Lipoprotein</fullName>
    </recommendedName>
</protein>
<feature type="chain" id="PRO_5011530791" description="Lipoprotein" evidence="2">
    <location>
        <begin position="25"/>
        <end position="366"/>
    </location>
</feature>
<dbReference type="PROSITE" id="PS51257">
    <property type="entry name" value="PROKAR_LIPOPROTEIN"/>
    <property type="match status" value="1"/>
</dbReference>
<evidence type="ECO:0000313" key="3">
    <source>
        <dbReference type="EMBL" id="SEI57211.1"/>
    </source>
</evidence>
<dbReference type="EMBL" id="FNYQ01000009">
    <property type="protein sequence ID" value="SEI57211.1"/>
    <property type="molecule type" value="Genomic_DNA"/>
</dbReference>
<feature type="region of interest" description="Disordered" evidence="1">
    <location>
        <begin position="332"/>
        <end position="366"/>
    </location>
</feature>
<accession>A0A1H6RN85</accession>
<dbReference type="RefSeq" id="WP_090730300.1">
    <property type="nucleotide sequence ID" value="NZ_FNYQ01000009.1"/>
</dbReference>
<sequence length="366" mass="40190">MVNLRFLIVALMVALVGCATPERAPEQPPPVVIPESTWRQIDSDIVAVSLDAKEQAMHFAHDAMQGWMDLVYQRTETDFIPWFSSYWTRQWLTMRVSWYKLSAGGEKDPTVERLALYLQEQYRERVLEPVAEEVDPDRVMEQTTKLYVWVLGELLQRIPQRYGIPRDQFDRRLKDIPAIALAPPSSHSASLYQIVCADPLARLPAYGALVARIHNPSAGAGTRPAGADISPVAKRTSENLVNELATSSVASVISTAVGRVAGAVISLGAAGFSAVVRENERPDMEAQLRKNLNAAFDEKWLDLMRNPDTGVLAGVYHISGRIEGGLAATVTPPLQSEPVPQGVPLPGEQPFHVESVTAKPLPGANE</sequence>
<gene>
    <name evidence="3" type="ORF">SAMN04244572_00908</name>
</gene>
<name>A0A1H6RN85_9GAMM</name>